<organism evidence="4 5">
    <name type="scientific">Phanerochaete sordida</name>
    <dbReference type="NCBI Taxonomy" id="48140"/>
    <lineage>
        <taxon>Eukaryota</taxon>
        <taxon>Fungi</taxon>
        <taxon>Dikarya</taxon>
        <taxon>Basidiomycota</taxon>
        <taxon>Agaricomycotina</taxon>
        <taxon>Agaricomycetes</taxon>
        <taxon>Polyporales</taxon>
        <taxon>Phanerochaetaceae</taxon>
        <taxon>Phanerochaete</taxon>
    </lineage>
</organism>
<reference evidence="4 5" key="1">
    <citation type="submission" date="2021-08" db="EMBL/GenBank/DDBJ databases">
        <title>Draft Genome Sequence of Phanerochaete sordida strain YK-624.</title>
        <authorList>
            <person name="Mori T."/>
            <person name="Dohra H."/>
            <person name="Suzuki T."/>
            <person name="Kawagishi H."/>
            <person name="Hirai H."/>
        </authorList>
    </citation>
    <scope>NUCLEOTIDE SEQUENCE [LARGE SCALE GENOMIC DNA]</scope>
    <source>
        <strain evidence="4 5">YK-624</strain>
    </source>
</reference>
<name>A0A9P3GPD1_9APHY</name>
<evidence type="ECO:0000256" key="1">
    <source>
        <dbReference type="SAM" id="MobiDB-lite"/>
    </source>
</evidence>
<accession>A0A9P3GPD1</accession>
<evidence type="ECO:0000313" key="5">
    <source>
        <dbReference type="Proteomes" id="UP000703269"/>
    </source>
</evidence>
<keyword evidence="2" id="KW-0472">Membrane</keyword>
<dbReference type="InterPro" id="IPR045339">
    <property type="entry name" value="DUF6534"/>
</dbReference>
<dbReference type="Proteomes" id="UP000703269">
    <property type="component" value="Unassembled WGS sequence"/>
</dbReference>
<feature type="transmembrane region" description="Helical" evidence="2">
    <location>
        <begin position="6"/>
        <end position="32"/>
    </location>
</feature>
<comment type="caution">
    <text evidence="4">The sequence shown here is derived from an EMBL/GenBank/DDBJ whole genome shotgun (WGS) entry which is preliminary data.</text>
</comment>
<proteinExistence type="predicted"/>
<sequence length="325" mass="36544">MPHASLFGALLIGGLVTTMLYGIACLQCFNFLQRNPQESRILKVSVYMLWTLCTCHVVAIGVTLYVNLVQHFGSLVTVPQVHWSTPAIVIFTILIALLVHYWYCYRVWILSDRNAALTYPLLVAGTLAFVFATASFLQLSLSSNVAEFQSKQWISYVAVAWVTITDVYVAVALSYFLLKHRRGVMPQTHQFVNMLLVYVVSTGALTSVAALGYVFLSVLLPQTYIWWAMYFILGEIYANSFMAWLNAREHFRRKLTCQAGPPTISMTSIQFAESMLFMNYCQDPGSDAAILDLDCEASRKKPSAHAFPAASETESRRQTGRRRSL</sequence>
<feature type="transmembrane region" description="Helical" evidence="2">
    <location>
        <begin position="117"/>
        <end position="141"/>
    </location>
</feature>
<protein>
    <recommendedName>
        <fullName evidence="3">DUF6534 domain-containing protein</fullName>
    </recommendedName>
</protein>
<evidence type="ECO:0000256" key="2">
    <source>
        <dbReference type="SAM" id="Phobius"/>
    </source>
</evidence>
<dbReference type="OrthoDB" id="2535105at2759"/>
<keyword evidence="2" id="KW-0812">Transmembrane</keyword>
<dbReference type="PANTHER" id="PTHR40465">
    <property type="entry name" value="CHROMOSOME 1, WHOLE GENOME SHOTGUN SEQUENCE"/>
    <property type="match status" value="1"/>
</dbReference>
<feature type="transmembrane region" description="Helical" evidence="2">
    <location>
        <begin position="153"/>
        <end position="178"/>
    </location>
</feature>
<evidence type="ECO:0000313" key="4">
    <source>
        <dbReference type="EMBL" id="GJE99438.1"/>
    </source>
</evidence>
<feature type="transmembrane region" description="Helical" evidence="2">
    <location>
        <begin position="86"/>
        <end position="105"/>
    </location>
</feature>
<gene>
    <name evidence="4" type="ORF">PsYK624_157010</name>
</gene>
<dbReference type="EMBL" id="BPQB01000109">
    <property type="protein sequence ID" value="GJE99438.1"/>
    <property type="molecule type" value="Genomic_DNA"/>
</dbReference>
<dbReference type="AlphaFoldDB" id="A0A9P3GPD1"/>
<feature type="transmembrane region" description="Helical" evidence="2">
    <location>
        <begin position="224"/>
        <end position="245"/>
    </location>
</feature>
<feature type="transmembrane region" description="Helical" evidence="2">
    <location>
        <begin position="190"/>
        <end position="218"/>
    </location>
</feature>
<evidence type="ECO:0000259" key="3">
    <source>
        <dbReference type="Pfam" id="PF20152"/>
    </source>
</evidence>
<dbReference type="PANTHER" id="PTHR40465:SF1">
    <property type="entry name" value="DUF6534 DOMAIN-CONTAINING PROTEIN"/>
    <property type="match status" value="1"/>
</dbReference>
<feature type="transmembrane region" description="Helical" evidence="2">
    <location>
        <begin position="44"/>
        <end position="66"/>
    </location>
</feature>
<dbReference type="Pfam" id="PF20152">
    <property type="entry name" value="DUF6534"/>
    <property type="match status" value="1"/>
</dbReference>
<feature type="domain" description="DUF6534" evidence="3">
    <location>
        <begin position="163"/>
        <end position="250"/>
    </location>
</feature>
<feature type="region of interest" description="Disordered" evidence="1">
    <location>
        <begin position="300"/>
        <end position="325"/>
    </location>
</feature>
<keyword evidence="2" id="KW-1133">Transmembrane helix</keyword>
<keyword evidence="5" id="KW-1185">Reference proteome</keyword>